<dbReference type="InterPro" id="IPR055166">
    <property type="entry name" value="Transc_reg_Sar_Rot_HTH"/>
</dbReference>
<evidence type="ECO:0000256" key="1">
    <source>
        <dbReference type="ARBA" id="ARBA00004496"/>
    </source>
</evidence>
<dbReference type="EMBL" id="NKCZ01000053">
    <property type="protein sequence ID" value="POD88953.1"/>
    <property type="molecule type" value="Genomic_DNA"/>
</dbReference>
<reference evidence="7 8" key="1">
    <citation type="submission" date="2017-06" db="EMBL/GenBank/DDBJ databases">
        <title>Genome sequence of Lactobacillus plantarum subsp. plantarum strain SRCM101258.</title>
        <authorList>
            <person name="Cho S.H."/>
        </authorList>
    </citation>
    <scope>NUCLEOTIDE SEQUENCE [LARGE SCALE GENOMIC DNA]</scope>
    <source>
        <strain evidence="7 8">SRCM101258</strain>
    </source>
</reference>
<proteinExistence type="predicted"/>
<dbReference type="InterPro" id="IPR036390">
    <property type="entry name" value="WH_DNA-bd_sf"/>
</dbReference>
<dbReference type="SUPFAM" id="SSF46785">
    <property type="entry name" value="Winged helix' DNA-binding domain"/>
    <property type="match status" value="1"/>
</dbReference>
<comment type="subcellular location">
    <subcellularLocation>
        <location evidence="1">Cytoplasm</location>
    </subcellularLocation>
</comment>
<feature type="domain" description="HTH marR-type" evidence="6">
    <location>
        <begin position="8"/>
        <end position="138"/>
    </location>
</feature>
<dbReference type="SMART" id="SM00347">
    <property type="entry name" value="HTH_MARR"/>
    <property type="match status" value="1"/>
</dbReference>
<keyword evidence="4" id="KW-0238">DNA-binding</keyword>
<accession>A0A2S3UA82</accession>
<evidence type="ECO:0000313" key="8">
    <source>
        <dbReference type="Proteomes" id="UP000236990"/>
    </source>
</evidence>
<dbReference type="InterPro" id="IPR039422">
    <property type="entry name" value="MarR/SlyA-like"/>
</dbReference>
<dbReference type="PRINTS" id="PR00598">
    <property type="entry name" value="HTHMARR"/>
</dbReference>
<evidence type="ECO:0000256" key="2">
    <source>
        <dbReference type="ARBA" id="ARBA00022490"/>
    </source>
</evidence>
<comment type="caution">
    <text evidence="7">The sequence shown here is derived from an EMBL/GenBank/DDBJ whole genome shotgun (WGS) entry which is preliminary data.</text>
</comment>
<keyword evidence="2" id="KW-0963">Cytoplasm</keyword>
<organism evidence="7 8">
    <name type="scientific">Lactiplantibacillus plantarum subsp. plantarum</name>
    <dbReference type="NCBI Taxonomy" id="337330"/>
    <lineage>
        <taxon>Bacteria</taxon>
        <taxon>Bacillati</taxon>
        <taxon>Bacillota</taxon>
        <taxon>Bacilli</taxon>
        <taxon>Lactobacillales</taxon>
        <taxon>Lactobacillaceae</taxon>
        <taxon>Lactiplantibacillus</taxon>
    </lineage>
</organism>
<dbReference type="PANTHER" id="PTHR33164">
    <property type="entry name" value="TRANSCRIPTIONAL REGULATOR, MARR FAMILY"/>
    <property type="match status" value="1"/>
</dbReference>
<dbReference type="PANTHER" id="PTHR33164:SF5">
    <property type="entry name" value="ORGANIC HYDROPEROXIDE RESISTANCE TRANSCRIPTIONAL REGULATOR"/>
    <property type="match status" value="1"/>
</dbReference>
<dbReference type="AlphaFoldDB" id="A0A2S3UA82"/>
<evidence type="ECO:0000256" key="3">
    <source>
        <dbReference type="ARBA" id="ARBA00023015"/>
    </source>
</evidence>
<evidence type="ECO:0000259" key="6">
    <source>
        <dbReference type="PROSITE" id="PS50995"/>
    </source>
</evidence>
<keyword evidence="5" id="KW-0804">Transcription</keyword>
<evidence type="ECO:0000256" key="4">
    <source>
        <dbReference type="ARBA" id="ARBA00023125"/>
    </source>
</evidence>
<dbReference type="GO" id="GO:0003677">
    <property type="term" value="F:DNA binding"/>
    <property type="evidence" value="ECO:0007669"/>
    <property type="project" value="UniProtKB-KW"/>
</dbReference>
<dbReference type="GO" id="GO:0005737">
    <property type="term" value="C:cytoplasm"/>
    <property type="evidence" value="ECO:0007669"/>
    <property type="project" value="UniProtKB-SubCell"/>
</dbReference>
<keyword evidence="3" id="KW-0805">Transcription regulation</keyword>
<evidence type="ECO:0000256" key="5">
    <source>
        <dbReference type="ARBA" id="ARBA00023163"/>
    </source>
</evidence>
<evidence type="ECO:0000313" key="7">
    <source>
        <dbReference type="EMBL" id="POD88953.1"/>
    </source>
</evidence>
<dbReference type="InterPro" id="IPR000835">
    <property type="entry name" value="HTH_MarR-typ"/>
</dbReference>
<sequence length="145" mass="16809">MTPEIELANQLCFSIYNANRLFNKFYVEALAPFKLTYAQYLVLMALWEHDDQSLHELGTVLRLSSNTLTPLLRRMDDAGWLWRERPANDRRQLIIHLTEQGKTQRQAIETAIATCIGRYHLTSDEYQQALALNQKIVDTLSQDLA</sequence>
<dbReference type="Pfam" id="PF22381">
    <property type="entry name" value="Staph_reg_Sar_Rot"/>
    <property type="match status" value="1"/>
</dbReference>
<protein>
    <submittedName>
        <fullName evidence="7">Organic hydroperoxide resistance transcriptional regulator</fullName>
    </submittedName>
</protein>
<dbReference type="Proteomes" id="UP000236990">
    <property type="component" value="Unassembled WGS sequence"/>
</dbReference>
<name>A0A2S3UA82_LACPN</name>
<gene>
    <name evidence="7" type="ORF">S101258_00302</name>
</gene>
<dbReference type="InterPro" id="IPR036388">
    <property type="entry name" value="WH-like_DNA-bd_sf"/>
</dbReference>
<dbReference type="GO" id="GO:0006950">
    <property type="term" value="P:response to stress"/>
    <property type="evidence" value="ECO:0007669"/>
    <property type="project" value="TreeGrafter"/>
</dbReference>
<dbReference type="GO" id="GO:0003700">
    <property type="term" value="F:DNA-binding transcription factor activity"/>
    <property type="evidence" value="ECO:0007669"/>
    <property type="project" value="InterPro"/>
</dbReference>
<dbReference type="Gene3D" id="1.10.10.10">
    <property type="entry name" value="Winged helix-like DNA-binding domain superfamily/Winged helix DNA-binding domain"/>
    <property type="match status" value="1"/>
</dbReference>
<dbReference type="PROSITE" id="PS50995">
    <property type="entry name" value="HTH_MARR_2"/>
    <property type="match status" value="1"/>
</dbReference>